<proteinExistence type="inferred from homology"/>
<evidence type="ECO:0000313" key="11">
    <source>
        <dbReference type="EMBL" id="PZO87817.1"/>
    </source>
</evidence>
<evidence type="ECO:0000256" key="3">
    <source>
        <dbReference type="ARBA" id="ARBA00022448"/>
    </source>
</evidence>
<dbReference type="InterPro" id="IPR034746">
    <property type="entry name" value="POTRA"/>
</dbReference>
<dbReference type="InterPro" id="IPR013686">
    <property type="entry name" value="Polypept-transport_assoc_ShlB"/>
</dbReference>
<keyword evidence="6" id="KW-0653">Protein transport</keyword>
<evidence type="ECO:0000313" key="12">
    <source>
        <dbReference type="Proteomes" id="UP000249557"/>
    </source>
</evidence>
<dbReference type="InterPro" id="IPR005565">
    <property type="entry name" value="Hemolysn_activator_HlyB_C"/>
</dbReference>
<dbReference type="PANTHER" id="PTHR34597">
    <property type="entry name" value="SLR1661 PROTEIN"/>
    <property type="match status" value="1"/>
</dbReference>
<reference evidence="11 12" key="1">
    <citation type="submission" date="2017-08" db="EMBL/GenBank/DDBJ databases">
        <title>Infants hospitalized years apart are colonized by the same room-sourced microbial strains.</title>
        <authorList>
            <person name="Brooks B."/>
            <person name="Olm M.R."/>
            <person name="Firek B.A."/>
            <person name="Baker R."/>
            <person name="Thomas B.C."/>
            <person name="Morowitz M.J."/>
            <person name="Banfield J.F."/>
        </authorList>
    </citation>
    <scope>NUCLEOTIDE SEQUENCE [LARGE SCALE GENOMIC DNA]</scope>
    <source>
        <strain evidence="11">S2_018_000_R2_104</strain>
    </source>
</reference>
<accession>A0A2W5A3D1</accession>
<keyword evidence="9" id="KW-0732">Signal</keyword>
<protein>
    <submittedName>
        <fullName evidence="11">ShlB/FhaC/HecB family hemolysin secretion/activation protein</fullName>
    </submittedName>
</protein>
<keyword evidence="5" id="KW-0812">Transmembrane</keyword>
<comment type="subcellular location">
    <subcellularLocation>
        <location evidence="1">Cell outer membrane</location>
    </subcellularLocation>
</comment>
<evidence type="ECO:0000256" key="4">
    <source>
        <dbReference type="ARBA" id="ARBA00022452"/>
    </source>
</evidence>
<gene>
    <name evidence="11" type="ORF">DI626_03165</name>
</gene>
<dbReference type="GO" id="GO:0009279">
    <property type="term" value="C:cell outer membrane"/>
    <property type="evidence" value="ECO:0007669"/>
    <property type="project" value="UniProtKB-SubCell"/>
</dbReference>
<evidence type="ECO:0000256" key="1">
    <source>
        <dbReference type="ARBA" id="ARBA00004442"/>
    </source>
</evidence>
<dbReference type="PANTHER" id="PTHR34597:SF6">
    <property type="entry name" value="BLR6126 PROTEIN"/>
    <property type="match status" value="1"/>
</dbReference>
<evidence type="ECO:0000256" key="8">
    <source>
        <dbReference type="ARBA" id="ARBA00023237"/>
    </source>
</evidence>
<comment type="similarity">
    <text evidence="2">Belongs to the TPS (TC 1.B.20) family.</text>
</comment>
<dbReference type="PROSITE" id="PS51779">
    <property type="entry name" value="POTRA"/>
    <property type="match status" value="1"/>
</dbReference>
<dbReference type="Gene3D" id="2.40.160.50">
    <property type="entry name" value="membrane protein fhac: a member of the omp85/tpsb transporter family"/>
    <property type="match status" value="1"/>
</dbReference>
<dbReference type="AlphaFoldDB" id="A0A2W5A3D1"/>
<dbReference type="Proteomes" id="UP000249557">
    <property type="component" value="Unassembled WGS sequence"/>
</dbReference>
<dbReference type="Pfam" id="PF03865">
    <property type="entry name" value="ShlB"/>
    <property type="match status" value="1"/>
</dbReference>
<evidence type="ECO:0000256" key="5">
    <source>
        <dbReference type="ARBA" id="ARBA00022692"/>
    </source>
</evidence>
<dbReference type="GO" id="GO:0098046">
    <property type="term" value="C:type V protein secretion system complex"/>
    <property type="evidence" value="ECO:0007669"/>
    <property type="project" value="TreeGrafter"/>
</dbReference>
<dbReference type="EMBL" id="QFNK01000040">
    <property type="protein sequence ID" value="PZO87817.1"/>
    <property type="molecule type" value="Genomic_DNA"/>
</dbReference>
<evidence type="ECO:0000256" key="2">
    <source>
        <dbReference type="ARBA" id="ARBA00009055"/>
    </source>
</evidence>
<keyword evidence="3" id="KW-0813">Transport</keyword>
<evidence type="ECO:0000256" key="6">
    <source>
        <dbReference type="ARBA" id="ARBA00022927"/>
    </source>
</evidence>
<dbReference type="InterPro" id="IPR051544">
    <property type="entry name" value="TPS_OM_transporter"/>
</dbReference>
<sequence>MRAKTHFYALRTAALLAVSAASIMTAAHDAFAQSAADPGLAGERLRRENVLPDVTPDVQVKAGGSVQAPAGAEKVNFTLKGLTVDGASTYKESEIRALYAGKIGQNISLAEVFGIANDITMKYRNDGYILTQVVVPPQTIEDGTVRLQVVEGFVDKINIRKENANAPINTRDIEAYAAKINAGGALNAAELERQLLLINDLPGVTARSVLSPSATTPGASDMDIILSYDPVDALLSVDNFGSRYLGPVQVGGAVTLNSMLGLNEAITLQTVVAPQSWYELAYGSIGYEQPVGAYGTKAHARANVTDTEPGYDLEEFDVRGRSYLLNVGVSHPFIRSRTENLTGRFDYDWRRVRSANNVEETRRDRISALRLGGRYELVETLIGPAANTVDVELSKGIGLFASDEGDENLSRAQGDPNFTKVTLELQRLQRVTGSINLLLAARGQKASDALLSSEEFSIGGMQFGRGYDPSEIAGDDGIAGTVELQWKEPVPFSNSFIESYQLYGFYDIGRVWNKDATTSSQERDSLASAGPGVRLDLPLDVQAGFAVAFPLTREVETENDKSPRYYFNLSKRF</sequence>
<feature type="signal peptide" evidence="9">
    <location>
        <begin position="1"/>
        <end position="32"/>
    </location>
</feature>
<evidence type="ECO:0000259" key="10">
    <source>
        <dbReference type="PROSITE" id="PS51779"/>
    </source>
</evidence>
<keyword evidence="4" id="KW-1134">Transmembrane beta strand</keyword>
<evidence type="ECO:0000256" key="7">
    <source>
        <dbReference type="ARBA" id="ARBA00023136"/>
    </source>
</evidence>
<organism evidence="11 12">
    <name type="scientific">Micavibrio aeruginosavorus</name>
    <dbReference type="NCBI Taxonomy" id="349221"/>
    <lineage>
        <taxon>Bacteria</taxon>
        <taxon>Pseudomonadati</taxon>
        <taxon>Bdellovibrionota</taxon>
        <taxon>Bdellovibrionia</taxon>
        <taxon>Bdellovibrionales</taxon>
        <taxon>Pseudobdellovibrionaceae</taxon>
        <taxon>Micavibrio</taxon>
    </lineage>
</organism>
<dbReference type="GO" id="GO:0046819">
    <property type="term" value="P:protein secretion by the type V secretion system"/>
    <property type="evidence" value="ECO:0007669"/>
    <property type="project" value="TreeGrafter"/>
</dbReference>
<dbReference type="Gene3D" id="3.10.20.310">
    <property type="entry name" value="membrane protein fhac"/>
    <property type="match status" value="1"/>
</dbReference>
<keyword evidence="8" id="KW-0998">Cell outer membrane</keyword>
<comment type="caution">
    <text evidence="11">The sequence shown here is derived from an EMBL/GenBank/DDBJ whole genome shotgun (WGS) entry which is preliminary data.</text>
</comment>
<evidence type="ECO:0000256" key="9">
    <source>
        <dbReference type="SAM" id="SignalP"/>
    </source>
</evidence>
<keyword evidence="7" id="KW-0472">Membrane</keyword>
<dbReference type="Pfam" id="PF08479">
    <property type="entry name" value="POTRA_2"/>
    <property type="match status" value="1"/>
</dbReference>
<dbReference type="GO" id="GO:0008320">
    <property type="term" value="F:protein transmembrane transporter activity"/>
    <property type="evidence" value="ECO:0007669"/>
    <property type="project" value="TreeGrafter"/>
</dbReference>
<feature type="chain" id="PRO_5015953460" evidence="9">
    <location>
        <begin position="33"/>
        <end position="573"/>
    </location>
</feature>
<feature type="domain" description="POTRA" evidence="10">
    <location>
        <begin position="77"/>
        <end position="152"/>
    </location>
</feature>
<name>A0A2W5A3D1_9BACT</name>